<sequence length="427" mass="48075">MSVADVLSGVDTLRGVTTIAGTVGACCRVQRLVLPGGGGHTWTVLGSDHRPVVPAEEYLEYLRAQQVSPNTVKSYARALALWWQFLELFGLVWDAVTLENFGAFLTWLRTGDEPGVVSIEHRGARFAESTISARLGAVLSCYDYHVLNGVDVGRDLHRITHRGGGRYKPLLEHVARRKGRRQAVIRVRRPGRGAPPILTPEQIERICEACASWDPDTREWRGSVRNRLLWMLLAETGVRLGEALGLQHRDWHTGCGDTPYVEVVARDHPHEVRAKSGYRRVYVSDELDRLYGEYVWRLCEVGADLATDDFDGTCVFVNLDREPRFAPWRPESVYDLVDRLRRELSGQVPQAWSPHWMRHSHATALLLSGVPVHVVSRRLGHVDVQTTLNTYAHVSEDAEMRTVADWKAFTGGWRVGAHRDERIESGS</sequence>
<dbReference type="InterPro" id="IPR011010">
    <property type="entry name" value="DNA_brk_join_enz"/>
</dbReference>
<accession>A0A1H5C228</accession>
<dbReference type="InterPro" id="IPR004107">
    <property type="entry name" value="Integrase_SAM-like_N"/>
</dbReference>
<keyword evidence="4" id="KW-0233">DNA recombination</keyword>
<dbReference type="GO" id="GO:0003677">
    <property type="term" value="F:DNA binding"/>
    <property type="evidence" value="ECO:0007669"/>
    <property type="project" value="UniProtKB-UniRule"/>
</dbReference>
<dbReference type="InterPro" id="IPR044068">
    <property type="entry name" value="CB"/>
</dbReference>
<keyword evidence="2" id="KW-0229">DNA integration</keyword>
<dbReference type="GO" id="GO:0006310">
    <property type="term" value="P:DNA recombination"/>
    <property type="evidence" value="ECO:0007669"/>
    <property type="project" value="UniProtKB-KW"/>
</dbReference>
<evidence type="ECO:0000256" key="3">
    <source>
        <dbReference type="ARBA" id="ARBA00023125"/>
    </source>
</evidence>
<dbReference type="PROSITE" id="PS51898">
    <property type="entry name" value="TYR_RECOMBINASE"/>
    <property type="match status" value="1"/>
</dbReference>
<dbReference type="InterPro" id="IPR013762">
    <property type="entry name" value="Integrase-like_cat_sf"/>
</dbReference>
<dbReference type="Pfam" id="PF00589">
    <property type="entry name" value="Phage_integrase"/>
    <property type="match status" value="1"/>
</dbReference>
<organism evidence="8 9">
    <name type="scientific">Rhodococcus koreensis</name>
    <dbReference type="NCBI Taxonomy" id="99653"/>
    <lineage>
        <taxon>Bacteria</taxon>
        <taxon>Bacillati</taxon>
        <taxon>Actinomycetota</taxon>
        <taxon>Actinomycetes</taxon>
        <taxon>Mycobacteriales</taxon>
        <taxon>Nocardiaceae</taxon>
        <taxon>Rhodococcus</taxon>
    </lineage>
</organism>
<dbReference type="PANTHER" id="PTHR30349">
    <property type="entry name" value="PHAGE INTEGRASE-RELATED"/>
    <property type="match status" value="1"/>
</dbReference>
<dbReference type="Gene3D" id="1.10.443.10">
    <property type="entry name" value="Intergrase catalytic core"/>
    <property type="match status" value="1"/>
</dbReference>
<protein>
    <submittedName>
        <fullName evidence="8">Site-specific recombinase XerD</fullName>
    </submittedName>
</protein>
<name>A0A1H5C228_9NOCA</name>
<evidence type="ECO:0000259" key="7">
    <source>
        <dbReference type="PROSITE" id="PS51900"/>
    </source>
</evidence>
<dbReference type="Pfam" id="PF02899">
    <property type="entry name" value="Phage_int_SAM_1"/>
    <property type="match status" value="1"/>
</dbReference>
<evidence type="ECO:0000256" key="5">
    <source>
        <dbReference type="PROSITE-ProRule" id="PRU01248"/>
    </source>
</evidence>
<dbReference type="Proteomes" id="UP000183561">
    <property type="component" value="Unassembled WGS sequence"/>
</dbReference>
<dbReference type="PANTHER" id="PTHR30349:SF41">
    <property type="entry name" value="INTEGRASE_RECOMBINASE PROTEIN MJ0367-RELATED"/>
    <property type="match status" value="1"/>
</dbReference>
<dbReference type="PROSITE" id="PS51900">
    <property type="entry name" value="CB"/>
    <property type="match status" value="1"/>
</dbReference>
<dbReference type="EMBL" id="FNSV01000005">
    <property type="protein sequence ID" value="SED60893.1"/>
    <property type="molecule type" value="Genomic_DNA"/>
</dbReference>
<evidence type="ECO:0000256" key="1">
    <source>
        <dbReference type="ARBA" id="ARBA00008857"/>
    </source>
</evidence>
<dbReference type="SUPFAM" id="SSF56349">
    <property type="entry name" value="DNA breaking-rejoining enzymes"/>
    <property type="match status" value="1"/>
</dbReference>
<dbReference type="InterPro" id="IPR010998">
    <property type="entry name" value="Integrase_recombinase_N"/>
</dbReference>
<keyword evidence="9" id="KW-1185">Reference proteome</keyword>
<reference evidence="9" key="1">
    <citation type="submission" date="2016-10" db="EMBL/GenBank/DDBJ databases">
        <authorList>
            <person name="Varghese N."/>
            <person name="Submissions S."/>
        </authorList>
    </citation>
    <scope>NUCLEOTIDE SEQUENCE [LARGE SCALE GENOMIC DNA]</scope>
    <source>
        <strain evidence="9">DSM 44498</strain>
    </source>
</reference>
<dbReference type="InterPro" id="IPR002104">
    <property type="entry name" value="Integrase_catalytic"/>
</dbReference>
<dbReference type="AlphaFoldDB" id="A0A1H5C228"/>
<evidence type="ECO:0000313" key="8">
    <source>
        <dbReference type="EMBL" id="SED60893.1"/>
    </source>
</evidence>
<feature type="domain" description="Tyr recombinase" evidence="6">
    <location>
        <begin position="193"/>
        <end position="405"/>
    </location>
</feature>
<gene>
    <name evidence="8" type="ORF">SAMN04490239_8974</name>
</gene>
<dbReference type="InterPro" id="IPR050090">
    <property type="entry name" value="Tyrosine_recombinase_XerCD"/>
</dbReference>
<comment type="similarity">
    <text evidence="1">Belongs to the 'phage' integrase family.</text>
</comment>
<proteinExistence type="inferred from homology"/>
<evidence type="ECO:0000256" key="2">
    <source>
        <dbReference type="ARBA" id="ARBA00022908"/>
    </source>
</evidence>
<evidence type="ECO:0000313" key="9">
    <source>
        <dbReference type="Proteomes" id="UP000183561"/>
    </source>
</evidence>
<evidence type="ECO:0000256" key="4">
    <source>
        <dbReference type="ARBA" id="ARBA00023172"/>
    </source>
</evidence>
<dbReference type="Gene3D" id="1.10.150.130">
    <property type="match status" value="1"/>
</dbReference>
<feature type="domain" description="Core-binding (CB)" evidence="7">
    <location>
        <begin position="49"/>
        <end position="146"/>
    </location>
</feature>
<keyword evidence="3 5" id="KW-0238">DNA-binding</keyword>
<evidence type="ECO:0000259" key="6">
    <source>
        <dbReference type="PROSITE" id="PS51898"/>
    </source>
</evidence>
<dbReference type="GO" id="GO:0015074">
    <property type="term" value="P:DNA integration"/>
    <property type="evidence" value="ECO:0007669"/>
    <property type="project" value="UniProtKB-KW"/>
</dbReference>